<keyword evidence="9" id="KW-1185">Reference proteome</keyword>
<dbReference type="InterPro" id="IPR006311">
    <property type="entry name" value="TAT_signal"/>
</dbReference>
<keyword evidence="5" id="KW-0732">Signal</keyword>
<evidence type="ECO:0000256" key="2">
    <source>
        <dbReference type="ARBA" id="ARBA00023136"/>
    </source>
</evidence>
<dbReference type="GO" id="GO:0009279">
    <property type="term" value="C:cell outer membrane"/>
    <property type="evidence" value="ECO:0007669"/>
    <property type="project" value="UniProtKB-SubCell"/>
</dbReference>
<dbReference type="EMBL" id="JAASRM010000001">
    <property type="protein sequence ID" value="NIK88445.1"/>
    <property type="molecule type" value="Genomic_DNA"/>
</dbReference>
<evidence type="ECO:0000313" key="8">
    <source>
        <dbReference type="EMBL" id="NIK88445.1"/>
    </source>
</evidence>
<feature type="signal peptide" evidence="5">
    <location>
        <begin position="1"/>
        <end position="31"/>
    </location>
</feature>
<keyword evidence="2 4" id="KW-0472">Membrane</keyword>
<dbReference type="RefSeq" id="WP_167082621.1">
    <property type="nucleotide sequence ID" value="NZ_BAAADC010000001.1"/>
</dbReference>
<dbReference type="AlphaFoldDB" id="A0A846MYZ5"/>
<proteinExistence type="inferred from homology"/>
<dbReference type="Gene3D" id="2.170.130.10">
    <property type="entry name" value="TonB-dependent receptor, plug domain"/>
    <property type="match status" value="1"/>
</dbReference>
<evidence type="ECO:0000259" key="7">
    <source>
        <dbReference type="Pfam" id="PF07715"/>
    </source>
</evidence>
<dbReference type="InterPro" id="IPR010104">
    <property type="entry name" value="TonB_rcpt_bac"/>
</dbReference>
<organism evidence="8 9">
    <name type="scientific">Rhizomicrobium palustre</name>
    <dbReference type="NCBI Taxonomy" id="189966"/>
    <lineage>
        <taxon>Bacteria</taxon>
        <taxon>Pseudomonadati</taxon>
        <taxon>Pseudomonadota</taxon>
        <taxon>Alphaproteobacteria</taxon>
        <taxon>Micropepsales</taxon>
        <taxon>Micropepsaceae</taxon>
        <taxon>Rhizomicrobium</taxon>
    </lineage>
</organism>
<keyword evidence="3" id="KW-0998">Cell outer membrane</keyword>
<keyword evidence="4" id="KW-0798">TonB box</keyword>
<evidence type="ECO:0000259" key="6">
    <source>
        <dbReference type="Pfam" id="PF00593"/>
    </source>
</evidence>
<dbReference type="SUPFAM" id="SSF56935">
    <property type="entry name" value="Porins"/>
    <property type="match status" value="1"/>
</dbReference>
<comment type="subcellular location">
    <subcellularLocation>
        <location evidence="1 4">Cell outer membrane</location>
    </subcellularLocation>
</comment>
<gene>
    <name evidence="8" type="ORF">FHS83_001763</name>
</gene>
<evidence type="ECO:0000313" key="9">
    <source>
        <dbReference type="Proteomes" id="UP000570514"/>
    </source>
</evidence>
<reference evidence="8 9" key="1">
    <citation type="submission" date="2020-03" db="EMBL/GenBank/DDBJ databases">
        <title>Genomic Encyclopedia of Type Strains, Phase IV (KMG-IV): sequencing the most valuable type-strain genomes for metagenomic binning, comparative biology and taxonomic classification.</title>
        <authorList>
            <person name="Goeker M."/>
        </authorList>
    </citation>
    <scope>NUCLEOTIDE SEQUENCE [LARGE SCALE GENOMIC DNA]</scope>
    <source>
        <strain evidence="8 9">DSM 19867</strain>
    </source>
</reference>
<accession>A0A846MYZ5</accession>
<evidence type="ECO:0000256" key="5">
    <source>
        <dbReference type="SAM" id="SignalP"/>
    </source>
</evidence>
<dbReference type="PROSITE" id="PS51318">
    <property type="entry name" value="TAT"/>
    <property type="match status" value="1"/>
</dbReference>
<dbReference type="InterPro" id="IPR036942">
    <property type="entry name" value="Beta-barrel_TonB_sf"/>
</dbReference>
<dbReference type="NCBIfam" id="TIGR01782">
    <property type="entry name" value="TonB-Xanth-Caul"/>
    <property type="match status" value="1"/>
</dbReference>
<name>A0A846MYZ5_9PROT</name>
<dbReference type="Pfam" id="PF07715">
    <property type="entry name" value="Plug"/>
    <property type="match status" value="1"/>
</dbReference>
<dbReference type="InterPro" id="IPR012910">
    <property type="entry name" value="Plug_dom"/>
</dbReference>
<comment type="caution">
    <text evidence="8">The sequence shown here is derived from an EMBL/GenBank/DDBJ whole genome shotgun (WGS) entry which is preliminary data.</text>
</comment>
<feature type="chain" id="PRO_5032298556" evidence="5">
    <location>
        <begin position="32"/>
        <end position="1126"/>
    </location>
</feature>
<evidence type="ECO:0000256" key="4">
    <source>
        <dbReference type="RuleBase" id="RU003357"/>
    </source>
</evidence>
<dbReference type="Pfam" id="PF00593">
    <property type="entry name" value="TonB_dep_Rec_b-barrel"/>
    <property type="match status" value="1"/>
</dbReference>
<sequence>MTSKAMTRTRLLGTTVLAGVGLVLASAPAFAQDQLETVTVTGYRASLAESTSAKRESVNFQDSVFAQDIGKFPDTNIAEAFNRIPGVTINRENDGSGMRIAIRGLDTNHVKITLNGATVQTASTGNTDAGGANREVDLNIFPIELFTQLTVDKTAKADQLEGGAAGNVNMRSARPFDNPGTHFSYNMQATDYARNGNPGGRGTLIASTTQGKFGVLVGLSGAWNRVMITGYEGAFNSLTVPSLSDVQYYTQKQITAFEAAAGVAPGAYPAGKTSWCTTSNATSPNTTSTAPVSTCNPIGGQNGWNPPKVFPNTGVPAAYVGKTVTGDALLALNPGLTQNQIASAIVPRTGRPMFEKGTRNRYNGILSFEYRPTDAMHFYLDSIFGVLENNLNREDLMWGARSGAAIPMNMQVDKNNVVTYGDMANAYMTLEARPYKEKSDYISLNPGMDWQVSDLLNVKAQVNYSRAHFFRDSPSFLFSTPNAIVHYDNTGATPTFSMSGLSGANGLQDPTNYGWYSTSALRLQQERRSEFTDGAHLDVSYGGDEFSVQGGFAFDDQYRLIRGYDNGGLFGEAGCNLNPTTYIPGPNKTFSCAATPDAIPGDWTKWWGVTDINGNGYTKGMAFPKAQGPLLPNSAIPQYLSPGPNGFVNVNYDGLKTATNYQYYATTPPPGAPANLQDPGRTGFSTGTNTNISSSIIDEKTTGLYFMINGTLHRGEQKLKYNIGARWARTIQTVTGYTSAVDPRNTWTIDCANPTYASLVPLDANKNPTCTTGTINVAAPDGTRYPNSVVPTTAKSTYEAFLPSVNLVWEVFDDFQIRGAVSRTMTRANPANMLPSLGGGGSGGDAFSLGNPNLRPFYSTNIDLGANLFTGGEGYFGVGIFKKMVTGFPSNYTSYQKYPWLAQYGTVFANNAVGSSQYINLVNLATAGGCWDPAKGSANTLDCVNVQVTQARNASGLETIKGVELNWVQPLDFYLEQFGMKGFGFTANATFVSTKTTPNSAAPSVVLGVSPMTMNLTAYYENDGIMLRGSYSYQRGTIVGSNAYGIIAGIPSFTEERSMDYGQVDISSSVKLSKFFGEIPTDPELTFDVQNLTHALNGRSYKQYPNLMNYSYRPGSLFLLGVRGSL</sequence>
<protein>
    <submittedName>
        <fullName evidence="8">TonB-dependent receptor</fullName>
    </submittedName>
</protein>
<dbReference type="InterPro" id="IPR000531">
    <property type="entry name" value="Beta-barrel_TonB"/>
</dbReference>
<feature type="domain" description="TonB-dependent receptor plug" evidence="7">
    <location>
        <begin position="60"/>
        <end position="166"/>
    </location>
</feature>
<dbReference type="Gene3D" id="2.40.170.20">
    <property type="entry name" value="TonB-dependent receptor, beta-barrel domain"/>
    <property type="match status" value="1"/>
</dbReference>
<evidence type="ECO:0000256" key="1">
    <source>
        <dbReference type="ARBA" id="ARBA00004442"/>
    </source>
</evidence>
<feature type="domain" description="TonB-dependent receptor-like beta-barrel" evidence="6">
    <location>
        <begin position="482"/>
        <end position="1092"/>
    </location>
</feature>
<keyword evidence="8" id="KW-0675">Receptor</keyword>
<dbReference type="InterPro" id="IPR037066">
    <property type="entry name" value="Plug_dom_sf"/>
</dbReference>
<dbReference type="Proteomes" id="UP000570514">
    <property type="component" value="Unassembled WGS sequence"/>
</dbReference>
<evidence type="ECO:0000256" key="3">
    <source>
        <dbReference type="ARBA" id="ARBA00023237"/>
    </source>
</evidence>
<dbReference type="PANTHER" id="PTHR40980:SF3">
    <property type="entry name" value="TONB-DEPENDENT RECEPTOR-LIKE BETA-BARREL DOMAIN-CONTAINING PROTEIN"/>
    <property type="match status" value="1"/>
</dbReference>
<comment type="similarity">
    <text evidence="4">Belongs to the TonB-dependent receptor family.</text>
</comment>
<dbReference type="PANTHER" id="PTHR40980">
    <property type="entry name" value="PLUG DOMAIN-CONTAINING PROTEIN"/>
    <property type="match status" value="1"/>
</dbReference>